<evidence type="ECO:0000256" key="4">
    <source>
        <dbReference type="SAM" id="MobiDB-lite"/>
    </source>
</evidence>
<feature type="domain" description="EGF-like" evidence="8">
    <location>
        <begin position="2156"/>
        <end position="2186"/>
    </location>
</feature>
<feature type="domain" description="EGF-like" evidence="8">
    <location>
        <begin position="2187"/>
        <end position="2217"/>
    </location>
</feature>
<feature type="domain" description="EGF-like" evidence="8">
    <location>
        <begin position="1574"/>
        <end position="1604"/>
    </location>
</feature>
<feature type="domain" description="EGF-like" evidence="8">
    <location>
        <begin position="2347"/>
        <end position="2384"/>
    </location>
</feature>
<evidence type="ECO:0000259" key="8">
    <source>
        <dbReference type="SMART" id="SM00181"/>
    </source>
</evidence>
<evidence type="ECO:0008006" key="11">
    <source>
        <dbReference type="Google" id="ProtNLM"/>
    </source>
</evidence>
<reference evidence="9" key="1">
    <citation type="submission" date="2021-09" db="EMBL/GenBank/DDBJ databases">
        <authorList>
            <consortium name="AG Swart"/>
            <person name="Singh M."/>
            <person name="Singh A."/>
            <person name="Seah K."/>
            <person name="Emmerich C."/>
        </authorList>
    </citation>
    <scope>NUCLEOTIDE SEQUENCE</scope>
    <source>
        <strain evidence="9">ATCC30299</strain>
    </source>
</reference>
<feature type="domain" description="LNR" evidence="7">
    <location>
        <begin position="2045"/>
        <end position="2087"/>
    </location>
</feature>
<feature type="domain" description="EGF-like" evidence="8">
    <location>
        <begin position="1425"/>
        <end position="1467"/>
    </location>
</feature>
<keyword evidence="5" id="KW-1133">Transmembrane helix</keyword>
<feature type="domain" description="EGF-like" evidence="8">
    <location>
        <begin position="1676"/>
        <end position="1714"/>
    </location>
</feature>
<dbReference type="InterPro" id="IPR000742">
    <property type="entry name" value="EGF"/>
</dbReference>
<accession>A0AAU9JUF7</accession>
<dbReference type="PANTHER" id="PTHR15332:SF175">
    <property type="entry name" value="PROPROTEIN CONVERTASE SUBTILISIN_KEXIN TYPE 5-LIKE"/>
    <property type="match status" value="1"/>
</dbReference>
<protein>
    <recommendedName>
        <fullName evidence="11">TNFR-Cys domain-containing protein</fullName>
    </recommendedName>
</protein>
<evidence type="ECO:0000256" key="1">
    <source>
        <dbReference type="ARBA" id="ARBA00022737"/>
    </source>
</evidence>
<gene>
    <name evidence="9" type="ORF">BSTOLATCC_MIC48066</name>
</gene>
<dbReference type="Gene3D" id="2.10.220.10">
    <property type="entry name" value="Hormone Receptor, Insulin-like Growth Factor Receptor 1, Chain A, domain 2"/>
    <property type="match status" value="20"/>
</dbReference>
<keyword evidence="5" id="KW-0472">Membrane</keyword>
<keyword evidence="10" id="KW-1185">Reference proteome</keyword>
<keyword evidence="3" id="KW-0325">Glycoprotein</keyword>
<evidence type="ECO:0000313" key="10">
    <source>
        <dbReference type="Proteomes" id="UP001162131"/>
    </source>
</evidence>
<feature type="transmembrane region" description="Helical" evidence="5">
    <location>
        <begin position="2618"/>
        <end position="2646"/>
    </location>
</feature>
<feature type="domain" description="EGF-like" evidence="8">
    <location>
        <begin position="2249"/>
        <end position="2279"/>
    </location>
</feature>
<feature type="domain" description="EGF-like" evidence="8">
    <location>
        <begin position="2218"/>
        <end position="2248"/>
    </location>
</feature>
<feature type="domain" description="EGF-like" evidence="8">
    <location>
        <begin position="1186"/>
        <end position="1216"/>
    </location>
</feature>
<feature type="domain" description="EGF-like" evidence="8">
    <location>
        <begin position="2392"/>
        <end position="2433"/>
    </location>
</feature>
<feature type="domain" description="EGF-like" evidence="8">
    <location>
        <begin position="1239"/>
        <end position="1277"/>
    </location>
</feature>
<dbReference type="InterPro" id="IPR006212">
    <property type="entry name" value="Furin_repeat"/>
</dbReference>
<feature type="domain" description="EGF-like" evidence="8">
    <location>
        <begin position="1913"/>
        <end position="1943"/>
    </location>
</feature>
<feature type="transmembrane region" description="Helical" evidence="5">
    <location>
        <begin position="2712"/>
        <end position="2735"/>
    </location>
</feature>
<dbReference type="InterPro" id="IPR000800">
    <property type="entry name" value="Notch_dom"/>
</dbReference>
<feature type="signal peptide" evidence="6">
    <location>
        <begin position="1"/>
        <end position="16"/>
    </location>
</feature>
<dbReference type="SMART" id="SM00261">
    <property type="entry name" value="FU"/>
    <property type="match status" value="29"/>
</dbReference>
<feature type="domain" description="EGF-like" evidence="8">
    <location>
        <begin position="1523"/>
        <end position="1573"/>
    </location>
</feature>
<feature type="chain" id="PRO_5043482418" description="TNFR-Cys domain-containing protein" evidence="6">
    <location>
        <begin position="17"/>
        <end position="3480"/>
    </location>
</feature>
<evidence type="ECO:0000256" key="2">
    <source>
        <dbReference type="ARBA" id="ARBA00023157"/>
    </source>
</evidence>
<feature type="domain" description="EGF-like" evidence="8">
    <location>
        <begin position="2008"/>
        <end position="2053"/>
    </location>
</feature>
<feature type="domain" description="EGF-like" evidence="8">
    <location>
        <begin position="1325"/>
        <end position="1355"/>
    </location>
</feature>
<sequence>MKILILWILLLNVAKGGTILSTDALGISPTTVRSSATYTISFQLASATPSDSVVTLSFPSEVTISDSSNYSCTLSNLYGTSSTAYCSSANRVITIYNFFASGSIPQGSILPFQVVLGSITNPKSTTQTSSILITTLSSSGSVIDTSDPNDTNLAIQATSVSMNAASIFPASTIIGAQSTWTFIYTPQFESPSGSIIYITFPSWNEYLLAAGTNIRQIIRTASPACSAVSNIDSAISCSFDSTNKALTVKNGFSSTKTGEVRFNVTLCYNPPSPTGFSGFVFNLKDSYGGIYESSTNTILVAASDPNTITIADSYISAVSKTVSTSTQFNVIAFTVTNPFAANDIIEITFPSQLGFTSSMVVTGSSGIALKQLSYTLVSTNVIRITNGYTAYAQGGTVSISCNPITTPSSTKPTDTFSVRHLTSTLSQVDIGTGGVFTATPGSITQDGSNPFISTSVYIVGATTAYLFDFVVSHNLPAGAGLSIVFPSTVGIAARTKTSCTLSNLYGLSSSASCSVSSKTLYITDGFPSGFSAGIIKFEIDQITNPLTTYKTDSFAISSSPDNTFSYLVDQITTGVTFTAQAAELRSATVTPDSFITGDKSTYTFSINTTTLIPSNGYLTVTFPTGVSISDITSAQNSCTKISGFNTNSFSCTCTSNSIKIVNGFNTGSFSPGTLSFSVGFIINPPSTRKYQSFNVETFDSNGYAIDAKSSGIYVQMTTANTLSSASISMNSFVNGAPATYTFNITIKNPTETGCVVDVKFPAEIATPSNPSCSAISSVITSISCSGNSTDVQATLSLSSSLSSGSVLCFSISPITNPPSTQSTSSFSIYTMTTDGYYMDKKENGLTVTTTTPGNITNIVISAADSRIGVTTNYTISYTPLNVHPSGTTILLTIPAEFSAGSISCLPITLSSSFTCVVASKVIITTGGFDTSYTSASRIAILITGLTNPNKQILTSAWLLYSKIGSYSIDECTYVTSSFTCDSNCYTCFTTPNYCTSCDPSGSYPYLDGNTCNANCPNGQYDNITTPAKKCDDCDTICLTCKDYSTYCLTCDSAGLYPYYYDNTCSSSCPSGKYGDGLTCLSCINPCATCSSASVCTSCTVKKSAPNYGANTYLNADGTCTVTCPDSTFANSTSYTCDACSPSCSKCSQSASYCTSCNSPLLLQSGKCVSSCTGGGYYIQSNGVCYPCDSPCNTCSLTTSNCTTCISNYYLYGYSCVSPCPYWTVLVLNRCKDCINSCETCSGAPAYCTSCLGNKLLEGTTCVDHCTDGYFSNGVECVACNQTCATCSSSATACTSCDSGNYLLGSSCVSSCPSGTYIPGDGICLACNSTCLTCSGSTNTCKSCPNGKYLYQNSCVSQCPADISIQSGSLCISCSSNCAKCLTDPNTCTACSSSLVLENGSCVDSCQGGYILSNNQCLACNTNCFSCSITTTNCTACYTNMYLYSDSTSSWCVSSCPENYMPSSGHCIPISASDCAVGCTSTLLGNSACDSICNTTDCNYDNGNCLSAGSCSFGKYQDGTQCVDCSYPCNNCIGPTTCTSCKANSTTGVQLLIYDYYCYDKCPSGTVKSGITCVDCNSKCSECQGNSNTCISCKSGYYLYNNNCISSCPSDTTIVVGDSCVDCSTNCLYCNVTYDSCTACPAGKVLQGTKCQASCNTGYTTTSTSSNKCIKCEGCYECYGTTTYCTSCTSDKFLYEHQCLANCPDGSYPNGNTCESCPSSCIACSGSTSCSLCASQYVKYNSLCLSSCPAGYYNNTGTCAIIEPPVQCSANCTDAMLNNGVCDSDCQTVDCNWDNGDCVQSTCGSGKYWDGSACQACEYPCKECSAATTCTACLSNSIAGLKQYLYNNDCYSDCPEGTLKSGLICVDCNSSCKECAVTTDTCISCNSSKYLYNGECLKECPADYTVQLGNVCEDCSSNCDTCKGTFDYCTTCPTGKVLQGSSCQTKCDTGYTTIGSGYECTACVGNCSACSGQTYYCTSCLNGLYLYQGNCINSCLDKSTVPVGNTCQNCQSPCATCTQTTTTCTACNSTTYLYNHQCWSVCPSGYEPNLGACTLMCAEGCTKALLANSQCDPACATESCSYDNGMCDPITICNSGYYLDSSKCLPCVYPCNTCLSSVYCNTCKPSNVTNTQLFAYKGKCYDNCPSGSYQSGLICEACSTACLECSGTSTICTSCSPPLSLINGSCVSCNYPCSACIETIDKCTSCVNGLILVGNTCVSCDTSCKTCSGTKTSCTSCNDNYYLVGSSCNACDSTCKTCETSSTKCLSCYNDAILIGNSCYENCPDGTYKVGSKCQSCSTPCKTCEGKASYCTSCSTGSLLNNTCVGSCPTDYYSSSYVCYKCSDNCYECSSSSNCLTCNANYSLRNGYCITPCPDGQYYYGTSCQSCSSSCLTCDYSSTNCTSCSPPKVLTSHLCITPCEDGYTTTPTSNYQCLPCQSQCKTCYNSTSNCTKCANSAYFVYNGGCTKSCPTGTTIPIDKTCVDCDSSCLTCENNIDECTSCDNSTILFNNTCVSKCPHGYQDFNNYCIKCQNSDCSNTTSSDNFDIGTVPFPFTGVTFISVGIIGITKLTAIGVNFVPSAISVWSVSSCASWIFLCSYIPDQGGDHSRRLFEIGTESSLIVTIAIILILGALFFHYMCNEIFIWKYIKNIFRSDGTFRYWRKNHRGASAATLLLSAFISFHCVRIIYCGLFNKDCFKANFDNKWKLYKLLIKFGYVSLLCTFIPIITAQILLMNHYSISDWLFMFSLDSFIVTLFLGFFIFIDLKKLEQSLLRKEWENEFRDTNQEGQKLVSPNNTLNNMVKFLPQVDFKDILPAFLPFKKKKLRWRSKSFIVKTDDELYNHYKRRNSYPMVSARDIKVDPNIFQISKPPIIIDEPYGEEKLHMSNNYLSDESTFLREDDTILQGDFQNSKTEYKAPAMKIFEPRFTELKEEPPKIIEYNLSSEEYTETEPNNEDFVSLYKEDFELTSSGKLEALNHENPEFSHKIDAESTQNEPENQEIDGLSNKEDFSNSEGLSEEEKINMLFGQPNNSLGVIKEEDELEFERAFADSNDPEVVIIPHKVTGERLFIKKGFRGARIVDLENKVLKNKPPIEIADYDLSSAIIDEDDVHFATLYTYKGEKVRVKRNFKGARIVDLEKRARLPHDYLIGQSVKDESDFAFHNAYPDPFDPEVVIVTHNETGEDVKIRKTFHGAKVVNEVGNIKEGDKIDRNDYDIPDTIIDKDDVHIATLKHKKTNARVTVRRDFRGAKIIDLERKSELSKLPSKLESPLDHDFNPENLIPDKTGWISSVPYVKSPKSKKPPRPLKPLIFSSEPEEAIEYRNLQTLGSVMSMIDKEKYSSPREFSLPPHYTFKSESENSDWTPARPSIYHNMDLTQVNMPNEDLTSFYRESRQMTTTALGKRKKKRTKKAADTGKLREIEKLYLQRLEKPGESNTPVYRPNTSYLILDPEQDVAERSDSFNEFRPLYTAGESIVFNRFKNE</sequence>
<dbReference type="CDD" id="cd00064">
    <property type="entry name" value="FU"/>
    <property type="match status" value="8"/>
</dbReference>
<name>A0AAU9JUF7_9CILI</name>
<dbReference type="InterPro" id="IPR009030">
    <property type="entry name" value="Growth_fac_rcpt_cys_sf"/>
</dbReference>
<feature type="transmembrane region" description="Helical" evidence="5">
    <location>
        <begin position="2575"/>
        <end position="2598"/>
    </location>
</feature>
<feature type="domain" description="EGF-like" evidence="8">
    <location>
        <begin position="1032"/>
        <end position="1065"/>
    </location>
</feature>
<keyword evidence="1" id="KW-0677">Repeat</keyword>
<feature type="domain" description="EGF-like" evidence="8">
    <location>
        <begin position="1722"/>
        <end position="1759"/>
    </location>
</feature>
<feature type="domain" description="EGF-like" evidence="8">
    <location>
        <begin position="2295"/>
        <end position="2324"/>
    </location>
</feature>
<evidence type="ECO:0000256" key="3">
    <source>
        <dbReference type="ARBA" id="ARBA00023180"/>
    </source>
</evidence>
<dbReference type="PANTHER" id="PTHR15332">
    <property type="entry name" value="PROPROTEIN CONVERTASE SUBTILISIN_KEXIN TYPE 5-LIKE"/>
    <property type="match status" value="1"/>
</dbReference>
<keyword evidence="5" id="KW-0812">Transmembrane</keyword>
<feature type="domain" description="EGF-like" evidence="8">
    <location>
        <begin position="1873"/>
        <end position="1912"/>
    </location>
</feature>
<feature type="region of interest" description="Disordered" evidence="4">
    <location>
        <begin position="2985"/>
        <end position="3015"/>
    </location>
</feature>
<dbReference type="SMART" id="SM00181">
    <property type="entry name" value="EGF"/>
    <property type="match status" value="21"/>
</dbReference>
<dbReference type="SMART" id="SM00004">
    <property type="entry name" value="NL"/>
    <property type="match status" value="3"/>
</dbReference>
<dbReference type="EMBL" id="CAJZBQ010000047">
    <property type="protein sequence ID" value="CAG9329240.1"/>
    <property type="molecule type" value="Genomic_DNA"/>
</dbReference>
<feature type="domain" description="LNR" evidence="7">
    <location>
        <begin position="1466"/>
        <end position="1505"/>
    </location>
</feature>
<feature type="transmembrane region" description="Helical" evidence="5">
    <location>
        <begin position="2666"/>
        <end position="2691"/>
    </location>
</feature>
<feature type="domain" description="LNR" evidence="7">
    <location>
        <begin position="1760"/>
        <end position="1798"/>
    </location>
</feature>
<keyword evidence="2" id="KW-1015">Disulfide bond</keyword>
<keyword evidence="6" id="KW-0732">Signal</keyword>
<dbReference type="SUPFAM" id="SSF57184">
    <property type="entry name" value="Growth factor receptor domain"/>
    <property type="match status" value="12"/>
</dbReference>
<evidence type="ECO:0000256" key="5">
    <source>
        <dbReference type="SAM" id="Phobius"/>
    </source>
</evidence>
<proteinExistence type="predicted"/>
<comment type="caution">
    <text evidence="9">The sequence shown here is derived from an EMBL/GenBank/DDBJ whole genome shotgun (WGS) entry which is preliminary data.</text>
</comment>
<evidence type="ECO:0000256" key="6">
    <source>
        <dbReference type="SAM" id="SignalP"/>
    </source>
</evidence>
<feature type="transmembrane region" description="Helical" evidence="5">
    <location>
        <begin position="2741"/>
        <end position="2763"/>
    </location>
</feature>
<dbReference type="Proteomes" id="UP001162131">
    <property type="component" value="Unassembled WGS sequence"/>
</dbReference>
<organism evidence="9 10">
    <name type="scientific">Blepharisma stoltei</name>
    <dbReference type="NCBI Taxonomy" id="1481888"/>
    <lineage>
        <taxon>Eukaryota</taxon>
        <taxon>Sar</taxon>
        <taxon>Alveolata</taxon>
        <taxon>Ciliophora</taxon>
        <taxon>Postciliodesmatophora</taxon>
        <taxon>Heterotrichea</taxon>
        <taxon>Heterotrichida</taxon>
        <taxon>Blepharismidae</taxon>
        <taxon>Blepharisma</taxon>
    </lineage>
</organism>
<evidence type="ECO:0000313" key="9">
    <source>
        <dbReference type="EMBL" id="CAG9329240.1"/>
    </source>
</evidence>
<feature type="domain" description="EGF-like" evidence="8">
    <location>
        <begin position="1958"/>
        <end position="1991"/>
    </location>
</feature>
<evidence type="ECO:0000259" key="7">
    <source>
        <dbReference type="SMART" id="SM00004"/>
    </source>
</evidence>
<feature type="domain" description="EGF-like" evidence="8">
    <location>
        <begin position="2482"/>
        <end position="2527"/>
    </location>
</feature>
<dbReference type="CDD" id="cd03493">
    <property type="entry name" value="SQR_QFR_TM"/>
    <property type="match status" value="1"/>
</dbReference>